<dbReference type="EMBL" id="JALBUU010000004">
    <property type="protein sequence ID" value="MCI0753980.1"/>
    <property type="molecule type" value="Genomic_DNA"/>
</dbReference>
<accession>A0ABS9W3Y6</accession>
<dbReference type="RefSeq" id="WP_120007720.1">
    <property type="nucleotide sequence ID" value="NZ_JALBUU010000004.1"/>
</dbReference>
<evidence type="ECO:0000256" key="1">
    <source>
        <dbReference type="SAM" id="MobiDB-lite"/>
    </source>
</evidence>
<name>A0ABS9W3Y6_9PROT</name>
<evidence type="ECO:0000313" key="3">
    <source>
        <dbReference type="Proteomes" id="UP001201985"/>
    </source>
</evidence>
<evidence type="ECO:0000313" key="2">
    <source>
        <dbReference type="EMBL" id="MCI0753980.1"/>
    </source>
</evidence>
<gene>
    <name evidence="2" type="ORF">MON41_09445</name>
</gene>
<evidence type="ECO:0008006" key="4">
    <source>
        <dbReference type="Google" id="ProtNLM"/>
    </source>
</evidence>
<reference evidence="2 3" key="1">
    <citation type="submission" date="2022-03" db="EMBL/GenBank/DDBJ databases">
        <title>Complete genome analysis of Roseomonas KG 17.1 : a prolific producer of plant growth promoters.</title>
        <authorList>
            <person name="Saadouli I."/>
            <person name="Najjari A."/>
            <person name="Mosbah A."/>
            <person name="Ouzari H.I."/>
        </authorList>
    </citation>
    <scope>NUCLEOTIDE SEQUENCE [LARGE SCALE GENOMIC DNA]</scope>
    <source>
        <strain evidence="2 3">KG17-1</strain>
    </source>
</reference>
<keyword evidence="3" id="KW-1185">Reference proteome</keyword>
<sequence>MPIAISAGGDVPGTILENSRPTDWIGTLRLSTPEIPTEVELTGASARLFEATVDHFSGAITILPAMVFDREAYPAGADPVFSFALRVKLASGWQEVAGGWSVTLQGLDDAPPSRVFFAAGGSVLESDIGAVIGRIQGGDPDTATSRLSYAVAGQDDWFFEIVDGNILKLREGVDLLRHGGTVVQVMIEVSDGRREASFLLDVQVLNTTDLDTAPAPPPVIVPQDPGDTGGDTGSDPDGDAGGTTDPVEEGTDPATGGDGTGGGTGPVDPAPPPVPDWQIEARLGLAWSGELAVMWRAEQVTAGSQPVVFGGTEHWQAPSLVLRILATEWSAQQAATTPDLDVAKAVAALSAQFGHGPAIEHGSGAGSLMTLLQQVQQQETAAAAALDEQHILPLVASMQPHQALSGEHYELVLDWVGVAPLATGRNALMQFGLGAEWGTGGTDAEFAEALFMASHAGAADPDTLAQWTALLASHAFDREDLAEWAAHQPAAEPVLLGW</sequence>
<proteinExistence type="predicted"/>
<feature type="compositionally biased region" description="Gly residues" evidence="1">
    <location>
        <begin position="256"/>
        <end position="265"/>
    </location>
</feature>
<comment type="caution">
    <text evidence="2">The sequence shown here is derived from an EMBL/GenBank/DDBJ whole genome shotgun (WGS) entry which is preliminary data.</text>
</comment>
<feature type="region of interest" description="Disordered" evidence="1">
    <location>
        <begin position="209"/>
        <end position="277"/>
    </location>
</feature>
<protein>
    <recommendedName>
        <fullName evidence="4">Cadherin repeat domain-containing protein</fullName>
    </recommendedName>
</protein>
<organism evidence="2 3">
    <name type="scientific">Teichococcus vastitatis</name>
    <dbReference type="NCBI Taxonomy" id="2307076"/>
    <lineage>
        <taxon>Bacteria</taxon>
        <taxon>Pseudomonadati</taxon>
        <taxon>Pseudomonadota</taxon>
        <taxon>Alphaproteobacteria</taxon>
        <taxon>Acetobacterales</taxon>
        <taxon>Roseomonadaceae</taxon>
        <taxon>Roseomonas</taxon>
    </lineage>
</organism>
<dbReference type="Proteomes" id="UP001201985">
    <property type="component" value="Unassembled WGS sequence"/>
</dbReference>